<protein>
    <submittedName>
        <fullName evidence="3">Uncharacterized protein</fullName>
    </submittedName>
</protein>
<name>A0A8H7UR56_9FUNG</name>
<feature type="transmembrane region" description="Helical" evidence="2">
    <location>
        <begin position="121"/>
        <end position="139"/>
    </location>
</feature>
<feature type="region of interest" description="Disordered" evidence="1">
    <location>
        <begin position="50"/>
        <end position="72"/>
    </location>
</feature>
<dbReference type="OrthoDB" id="2446850at2759"/>
<dbReference type="AlphaFoldDB" id="A0A8H7UR56"/>
<comment type="caution">
    <text evidence="3">The sequence shown here is derived from an EMBL/GenBank/DDBJ whole genome shotgun (WGS) entry which is preliminary data.</text>
</comment>
<keyword evidence="4" id="KW-1185">Reference proteome</keyword>
<proteinExistence type="predicted"/>
<keyword evidence="2" id="KW-0472">Membrane</keyword>
<reference evidence="3" key="1">
    <citation type="submission" date="2020-12" db="EMBL/GenBank/DDBJ databases">
        <title>Metabolic potential, ecology and presence of endohyphal bacteria is reflected in genomic diversity of Mucoromycotina.</title>
        <authorList>
            <person name="Muszewska A."/>
            <person name="Okrasinska A."/>
            <person name="Steczkiewicz K."/>
            <person name="Drgas O."/>
            <person name="Orlowska M."/>
            <person name="Perlinska-Lenart U."/>
            <person name="Aleksandrzak-Piekarczyk T."/>
            <person name="Szatraj K."/>
            <person name="Zielenkiewicz U."/>
            <person name="Pilsyk S."/>
            <person name="Malc E."/>
            <person name="Mieczkowski P."/>
            <person name="Kruszewska J.S."/>
            <person name="Biernat P."/>
            <person name="Pawlowska J."/>
        </authorList>
    </citation>
    <scope>NUCLEOTIDE SEQUENCE</scope>
    <source>
        <strain evidence="3">WA0000017839</strain>
    </source>
</reference>
<evidence type="ECO:0000313" key="4">
    <source>
        <dbReference type="Proteomes" id="UP000603453"/>
    </source>
</evidence>
<sequence length="173" mass="19667">MDSPTTSQQGLNLFVRDSYVRSSWIAFFSLWVLWGLSYFLRHAVNPDKDNYPLHQQQQQQNHPGDTEAVVGGTNVAGNRKLRKHDTMTDRLRRSHDVLFENTLMLLSVLTLNTFGDGATRSVMVLSWIFFAFSLIHALTQGAYGHYLIRLGFNLIFFGVALAIGGLAFSRGWW</sequence>
<dbReference type="EMBL" id="JAEPRD010000169">
    <property type="protein sequence ID" value="KAG2195501.1"/>
    <property type="molecule type" value="Genomic_DNA"/>
</dbReference>
<organism evidence="3 4">
    <name type="scientific">Mucor saturninus</name>
    <dbReference type="NCBI Taxonomy" id="64648"/>
    <lineage>
        <taxon>Eukaryota</taxon>
        <taxon>Fungi</taxon>
        <taxon>Fungi incertae sedis</taxon>
        <taxon>Mucoromycota</taxon>
        <taxon>Mucoromycotina</taxon>
        <taxon>Mucoromycetes</taxon>
        <taxon>Mucorales</taxon>
        <taxon>Mucorineae</taxon>
        <taxon>Mucoraceae</taxon>
        <taxon>Mucor</taxon>
    </lineage>
</organism>
<keyword evidence="2" id="KW-1133">Transmembrane helix</keyword>
<gene>
    <name evidence="3" type="ORF">INT47_012045</name>
</gene>
<feature type="transmembrane region" description="Helical" evidence="2">
    <location>
        <begin position="20"/>
        <end position="40"/>
    </location>
</feature>
<evidence type="ECO:0000256" key="2">
    <source>
        <dbReference type="SAM" id="Phobius"/>
    </source>
</evidence>
<evidence type="ECO:0000256" key="1">
    <source>
        <dbReference type="SAM" id="MobiDB-lite"/>
    </source>
</evidence>
<evidence type="ECO:0000313" key="3">
    <source>
        <dbReference type="EMBL" id="KAG2195501.1"/>
    </source>
</evidence>
<feature type="transmembrane region" description="Helical" evidence="2">
    <location>
        <begin position="146"/>
        <end position="168"/>
    </location>
</feature>
<keyword evidence="2" id="KW-0812">Transmembrane</keyword>
<dbReference type="Proteomes" id="UP000603453">
    <property type="component" value="Unassembled WGS sequence"/>
</dbReference>
<accession>A0A8H7UR56</accession>